<dbReference type="Proteomes" id="UP000799436">
    <property type="component" value="Unassembled WGS sequence"/>
</dbReference>
<sequence>MSRPGQQPVSFKTVPGRNKTQKWQQAKSYNYDGDEWGALDEFDEYRGYDDPPAPPPPAPAPAPQQRYASEPPLEQRRPHRQNSFDAGVDSERRQFSGPPAFVQQDRRGSPAVSSSSSSRRPSQDHMRGPAPGMEHDRRRERNFTNPEQVPPPLNMRGAASGPAGDSHAFPPRKSSISSQSGASPVGTMQAAKSPTTDKPLPFIRPSDIYKRIEEEKEKERASMDSSRQSPDSLHRVTSPLQSRSAADSPASGGIGRRPSMEPVSEEQEPPSMPMPALPPVEEQRASRELAAAESPDIEGRESHLPEYKPLSSLGPSGFGEPQDAAKKTSPVLPPVSRISGFGSEFLHDYTDNSSNTAPEDDSTPASPQSPEQHAQSTIERVMNAPILDTNVPQPTAFSSIQATPTTSERESDGSIDAIAQDQAPASELQHHGSDSSQGFRSVVNTAFDRKDDSSVPPTPISRDDSQASSGSAGVGRSDTTSTAGISPIMSRVPSAATAQQRQLERDAQVPPIAEESTPTQSRPESAAFGAIPRKRSPGAHSRQGSGNSIVQLGFRRSLDPPSHGSSPSRTPGYETVETRRLSGPMAAVTVNDAEAFEAIDQAEELPEPHLEPAETSASEAGQPGNLVVDTRQPVSTTGRGRRDTDYSMREADMAHNVNSSPDTPSFSPPIAQDAQNNQREFLRNHTSSPSSPISVGGFGRPVSPNIGAAGLGIGRSTTPGSMTGAGPDSPIKGRVREIAGNYNNLDEASRRNSNASSKSSWSNFGRSEENLALKRKGTGLNQMESGEGEEAMQDGDEMFPQDGQSHDRSMSMHQNSTSAASQSVARPNFETQQSFRPHLPGEWVSYASTPATEEPPRQEGPDSSHDGLQPSALTPRASKAVDEPVDLTPTTKKSALIVGDVVPTPGEENISTFNQVRDAGAALGASLMTAAGLTSQARDFGSTEPAVPVEQPEMRAKAPSGAISGYLKPHFARQESEATSVATSVESSVPPTPPAKDTPKPPFDGQGAAPLNKTLAGIDDVGPEGRPISGYFSGAVPLLRTDRSVDDSRDEFVLPQNERPHLRRDLSTNTAADDFESDHLRKEIVRSLGPIHKDDAERQGDVEDVERTQDALDAAGNARRVEQGVAPATAAEIQSKPLLLDQRFSWEQAPTLASTTQETQQRARKQQATMLAPGEIAPEAPYERPRSRGLHIMNADSDKEDHPVEEQSTASQQSVPEKGALLSGVVSSMSESQDNLGAGTANSVAAADVRHVDPSPIIDNLGLETSDSEGVRFPSYYQSDAARSTMIPRSPPRQQTPTPEQKHEESASPQQDTNTPSTIAAQRQSGSRIPPFREILSIKDPGERIKTYNDTRQTFANMDTGLNSWLSNMLQKHPEHANLSSQSTSPASAIGGRVGHRHSPSIMKMGSFGGGSDRKGSLGGTGGAAESPSREGGLDMEKVGQRGKDLMNKAGMLGGKAGKGMMAGGKGLFAKGKSRFGTLKGREGGSGDKVSLSPTSSRTAPSSVPLSPSQRPSAATAFPPAAAPPASREESYVPPTMHERAADTLIQPLSPITYTAPVRTETGASAVSGSCGVVGHRHGLSQAFERLRERSRSKHGRSRSSRPQSLVLDGMTGENEEERSSRSRSANISRVSTIFSLSNLGRSEAWTASNFAEVGARVEAWNHPDAEIPPPPSAVRKFSGIEYPDAGDYESEDGMERLGVLPSPTAEEFGEFMTSGETKASTGDEGPRESAVNTADIFDDAPTADKEFSASGLAVVDDSVRDPAQAGLTTADTIDIAPVQPLVIRKLRNGSKPADKPIDDSHGLQRSTSTPGRPLHERRSSALAGLPSQQRVRQLSNPAKPAAILFATSIGNGEDANYNRTSIASKPASLPFIAKHAVEDEDDLYSSTPMATKAFDAPWRSGRETSLKNASGSAEHVAEQQASAGAEAPLSTSPAPSFATAPSVANQDVSRPHTTAMEADKMSAISAEEISEQTADKKGPEDVGPADSRRSSVSSINSPVTAVGHRASMIVMQQDSAAREESLGKEANAALDLRGGSAPSVAVGKPTIVQQIMQPPLQRPANAPTLEHQRFMNRSYRGCIGEKPAERPMSFVPAPVDMPQDQDMLETVEEGTSTNIQVDVSALSGPPAGTPPFMQHPVYRSSMANVQPTEYEKLRSSPVGIPSEPMTAGHSRNISEASDQRMSKRLSAFFGRKSASKDNAAHSTFSRLSAFYDRFGIDEGHGLEDMTPDPQVPPVVSEGGNKPSKRISGIWDSIRPSSTVSRTNFSSHSSVGRIAPTKSTPPTTSSDGPDNVAPMATRSKGMLKQHQRSASSAPPPTESKWGKRRFSGLGRIFGRSNTQGHNTPKPNKLIKLQQAQPLSRESSLRRGHLGWNNDSPPSDDAAYVIRGRQQISDLHERHDHSPNAAKLSFEQPPADLDARGIPVPPRPAMSASRADTVTAPLQGWYAPGQHDDDSDERTLSPGELQSMQNTSYENPMESPQPLWASSAGQPPPRALRMSPQPQDRPAHFRRLHSASFRRGLQQAQIPEAFRPVEASYGRQAEPIGPPPQYEPPVVYQPRRVRSSVREQRPSPLPRQPTLPTRQPYWGQVPPQAFAPTHTQLPWTEPRGRQYSAVSALSAPSQPSPPGSSGQGQAFEARRESSHASISPMHSRQASENIVHPYLPQLQTQQWRIGSLDQEVARSPAKAYADQQTPYSISLPGGASPPNSRVPSSNGPPGIAQPELESQGQIDSRHDESGHHPARLGPTSQHNSGHHPAQTPSAPTPQPPLPPRQQYNMMEPDTPGHSSPQSQYAANVEGQQSSSPPPAGMNHEQLYETYSPNLQQRQEASQYYHPPHQQQQELYAQYQQRQQASYNLPPQFLSPHPQRPWSPPHTRAPDAHRPPPPHMRNRYYSALASEGRPLTYQQTVSGYSGRRDDAAVNEQEVDAIMRGASYPGQEWAPRVYE</sequence>
<feature type="compositionally biased region" description="Pro residues" evidence="1">
    <location>
        <begin position="990"/>
        <end position="1002"/>
    </location>
</feature>
<feature type="region of interest" description="Disordered" evidence="1">
    <location>
        <begin position="2223"/>
        <end position="2381"/>
    </location>
</feature>
<feature type="region of interest" description="Disordered" evidence="1">
    <location>
        <begin position="939"/>
        <end position="958"/>
    </location>
</feature>
<feature type="region of interest" description="Disordered" evidence="1">
    <location>
        <begin position="1896"/>
        <end position="1955"/>
    </location>
</feature>
<feature type="compositionally biased region" description="Gly residues" evidence="1">
    <location>
        <begin position="1407"/>
        <end position="1423"/>
    </location>
</feature>
<feature type="region of interest" description="Disordered" evidence="1">
    <location>
        <begin position="1970"/>
        <end position="2000"/>
    </location>
</feature>
<feature type="compositionally biased region" description="Pro residues" evidence="1">
    <location>
        <begin position="51"/>
        <end position="62"/>
    </location>
</feature>
<feature type="region of interest" description="Disordered" evidence="1">
    <location>
        <begin position="600"/>
        <end position="890"/>
    </location>
</feature>
<feature type="region of interest" description="Disordered" evidence="1">
    <location>
        <begin position="1789"/>
        <end position="1835"/>
    </location>
</feature>
<feature type="compositionally biased region" description="Pro residues" evidence="1">
    <location>
        <begin position="2761"/>
        <end position="2770"/>
    </location>
</feature>
<protein>
    <submittedName>
        <fullName evidence="2">Uncharacterized protein</fullName>
    </submittedName>
</protein>
<feature type="compositionally biased region" description="Basic and acidic residues" evidence="1">
    <location>
        <begin position="297"/>
        <end position="306"/>
    </location>
</feature>
<feature type="compositionally biased region" description="Basic and acidic residues" evidence="1">
    <location>
        <begin position="1793"/>
        <end position="1803"/>
    </location>
</feature>
<dbReference type="EMBL" id="ML995838">
    <property type="protein sequence ID" value="KAF2769059.1"/>
    <property type="molecule type" value="Genomic_DNA"/>
</dbReference>
<feature type="compositionally biased region" description="Low complexity" evidence="1">
    <location>
        <begin position="751"/>
        <end position="763"/>
    </location>
</feature>
<feature type="compositionally biased region" description="Polar residues" evidence="1">
    <location>
        <begin position="1"/>
        <end position="10"/>
    </location>
</feature>
<feature type="compositionally biased region" description="Acidic residues" evidence="1">
    <location>
        <begin position="32"/>
        <end position="43"/>
    </location>
</feature>
<feature type="region of interest" description="Disordered" evidence="1">
    <location>
        <begin position="2155"/>
        <end position="2179"/>
    </location>
</feature>
<feature type="compositionally biased region" description="Polar residues" evidence="1">
    <location>
        <begin position="351"/>
        <end position="378"/>
    </location>
</feature>
<feature type="compositionally biased region" description="Polar residues" evidence="1">
    <location>
        <begin position="1307"/>
        <end position="1327"/>
    </location>
</feature>
<feature type="compositionally biased region" description="Polar residues" evidence="1">
    <location>
        <begin position="2642"/>
        <end position="2655"/>
    </location>
</feature>
<feature type="region of interest" description="Disordered" evidence="1">
    <location>
        <begin position="965"/>
        <end position="1017"/>
    </location>
</feature>
<feature type="region of interest" description="Disordered" evidence="1">
    <location>
        <begin position="1378"/>
        <end position="1436"/>
    </location>
</feature>
<feature type="compositionally biased region" description="Acidic residues" evidence="1">
    <location>
        <begin position="786"/>
        <end position="799"/>
    </location>
</feature>
<feature type="compositionally biased region" description="Polar residues" evidence="1">
    <location>
        <begin position="2463"/>
        <end position="2473"/>
    </location>
</feature>
<feature type="compositionally biased region" description="Low complexity" evidence="1">
    <location>
        <begin position="2829"/>
        <end position="2851"/>
    </location>
</feature>
<feature type="compositionally biased region" description="Polar residues" evidence="1">
    <location>
        <begin position="434"/>
        <end position="444"/>
    </location>
</feature>
<feature type="compositionally biased region" description="Polar residues" evidence="1">
    <location>
        <begin position="2704"/>
        <end position="2714"/>
    </location>
</feature>
<feature type="region of interest" description="Disordered" evidence="1">
    <location>
        <begin position="1587"/>
        <end position="1627"/>
    </location>
</feature>
<feature type="region of interest" description="Disordered" evidence="1">
    <location>
        <begin position="1151"/>
        <end position="1186"/>
    </location>
</feature>
<feature type="region of interest" description="Disordered" evidence="1">
    <location>
        <begin position="2676"/>
        <end position="2888"/>
    </location>
</feature>
<feature type="compositionally biased region" description="Basic residues" evidence="1">
    <location>
        <begin position="1591"/>
        <end position="1600"/>
    </location>
</feature>
<dbReference type="OrthoDB" id="5151921at2759"/>
<feature type="compositionally biased region" description="Polar residues" evidence="1">
    <location>
        <begin position="1151"/>
        <end position="1160"/>
    </location>
</feature>
<feature type="compositionally biased region" description="Low complexity" evidence="1">
    <location>
        <begin position="1512"/>
        <end position="1526"/>
    </location>
</feature>
<feature type="compositionally biased region" description="Basic and acidic residues" evidence="1">
    <location>
        <begin position="640"/>
        <end position="653"/>
    </location>
</feature>
<feature type="compositionally biased region" description="Basic and acidic residues" evidence="1">
    <location>
        <begin position="121"/>
        <end position="142"/>
    </location>
</feature>
<feature type="region of interest" description="Disordered" evidence="1">
    <location>
        <begin position="1476"/>
        <end position="1532"/>
    </location>
</feature>
<feature type="compositionally biased region" description="Polar residues" evidence="1">
    <location>
        <begin position="2815"/>
        <end position="2828"/>
    </location>
</feature>
<feature type="compositionally biased region" description="Polar residues" evidence="1">
    <location>
        <begin position="2335"/>
        <end position="2345"/>
    </location>
</feature>
<feature type="compositionally biased region" description="Low complexity" evidence="1">
    <location>
        <begin position="2611"/>
        <end position="2633"/>
    </location>
</feature>
<feature type="compositionally biased region" description="Polar residues" evidence="1">
    <location>
        <begin position="1378"/>
        <end position="1387"/>
    </location>
</feature>
<feature type="compositionally biased region" description="Polar residues" evidence="1">
    <location>
        <begin position="1206"/>
        <end position="1215"/>
    </location>
</feature>
<feature type="compositionally biased region" description="Low complexity" evidence="1">
    <location>
        <begin position="2276"/>
        <end position="2286"/>
    </location>
</feature>
<feature type="compositionally biased region" description="Polar residues" evidence="1">
    <location>
        <begin position="1492"/>
        <end position="1511"/>
    </location>
</feature>
<feature type="compositionally biased region" description="Basic and acidic residues" evidence="1">
    <location>
        <begin position="207"/>
        <end position="222"/>
    </location>
</feature>
<evidence type="ECO:0000313" key="3">
    <source>
        <dbReference type="Proteomes" id="UP000799436"/>
    </source>
</evidence>
<feature type="compositionally biased region" description="Polar residues" evidence="1">
    <location>
        <begin position="466"/>
        <end position="484"/>
    </location>
</feature>
<gene>
    <name evidence="2" type="ORF">EJ03DRAFT_374886</name>
</gene>
<evidence type="ECO:0000256" key="1">
    <source>
        <dbReference type="SAM" id="MobiDB-lite"/>
    </source>
</evidence>
<feature type="region of interest" description="Disordered" evidence="1">
    <location>
        <begin position="1280"/>
        <end position="1329"/>
    </location>
</feature>
<reference evidence="2" key="1">
    <citation type="journal article" date="2020" name="Stud. Mycol.">
        <title>101 Dothideomycetes genomes: a test case for predicting lifestyles and emergence of pathogens.</title>
        <authorList>
            <person name="Haridas S."/>
            <person name="Albert R."/>
            <person name="Binder M."/>
            <person name="Bloem J."/>
            <person name="Labutti K."/>
            <person name="Salamov A."/>
            <person name="Andreopoulos B."/>
            <person name="Baker S."/>
            <person name="Barry K."/>
            <person name="Bills G."/>
            <person name="Bluhm B."/>
            <person name="Cannon C."/>
            <person name="Castanera R."/>
            <person name="Culley D."/>
            <person name="Daum C."/>
            <person name="Ezra D."/>
            <person name="Gonzalez J."/>
            <person name="Henrissat B."/>
            <person name="Kuo A."/>
            <person name="Liang C."/>
            <person name="Lipzen A."/>
            <person name="Lutzoni F."/>
            <person name="Magnuson J."/>
            <person name="Mondo S."/>
            <person name="Nolan M."/>
            <person name="Ohm R."/>
            <person name="Pangilinan J."/>
            <person name="Park H.-J."/>
            <person name="Ramirez L."/>
            <person name="Alfaro M."/>
            <person name="Sun H."/>
            <person name="Tritt A."/>
            <person name="Yoshinaga Y."/>
            <person name="Zwiers L.-H."/>
            <person name="Turgeon B."/>
            <person name="Goodwin S."/>
            <person name="Spatafora J."/>
            <person name="Crous P."/>
            <person name="Grigoriev I."/>
        </authorList>
    </citation>
    <scope>NUCLEOTIDE SEQUENCE</scope>
    <source>
        <strain evidence="2">CBS 116005</strain>
    </source>
</reference>
<feature type="compositionally biased region" description="Polar residues" evidence="1">
    <location>
        <begin position="1943"/>
        <end position="1953"/>
    </location>
</feature>
<feature type="region of interest" description="Disordered" evidence="1">
    <location>
        <begin position="2397"/>
        <end position="2660"/>
    </location>
</feature>
<feature type="compositionally biased region" description="Basic and acidic residues" evidence="1">
    <location>
        <begin position="854"/>
        <end position="865"/>
    </location>
</feature>
<feature type="region of interest" description="Disordered" evidence="1">
    <location>
        <begin position="1"/>
        <end position="588"/>
    </location>
</feature>
<feature type="compositionally biased region" description="Polar residues" evidence="1">
    <location>
        <begin position="2783"/>
        <end position="2801"/>
    </location>
</feature>
<proteinExistence type="predicted"/>
<feature type="region of interest" description="Disordered" evidence="1">
    <location>
        <begin position="1198"/>
        <end position="1220"/>
    </location>
</feature>
<feature type="compositionally biased region" description="Low complexity" evidence="1">
    <location>
        <begin position="109"/>
        <end position="120"/>
    </location>
</feature>
<organism evidence="2 3">
    <name type="scientific">Teratosphaeria nubilosa</name>
    <dbReference type="NCBI Taxonomy" id="161662"/>
    <lineage>
        <taxon>Eukaryota</taxon>
        <taxon>Fungi</taxon>
        <taxon>Dikarya</taxon>
        <taxon>Ascomycota</taxon>
        <taxon>Pezizomycotina</taxon>
        <taxon>Dothideomycetes</taxon>
        <taxon>Dothideomycetidae</taxon>
        <taxon>Mycosphaerellales</taxon>
        <taxon>Teratosphaeriaceae</taxon>
        <taxon>Teratosphaeria</taxon>
    </lineage>
</organism>
<evidence type="ECO:0000313" key="2">
    <source>
        <dbReference type="EMBL" id="KAF2769059.1"/>
    </source>
</evidence>
<feature type="compositionally biased region" description="Polar residues" evidence="1">
    <location>
        <begin position="673"/>
        <end position="693"/>
    </location>
</feature>
<feature type="compositionally biased region" description="Polar residues" evidence="1">
    <location>
        <begin position="811"/>
        <end position="835"/>
    </location>
</feature>
<feature type="compositionally biased region" description="Polar residues" evidence="1">
    <location>
        <begin position="390"/>
        <end position="406"/>
    </location>
</feature>
<feature type="compositionally biased region" description="Polar residues" evidence="1">
    <location>
        <begin position="2255"/>
        <end position="2270"/>
    </location>
</feature>
<keyword evidence="3" id="KW-1185">Reference proteome</keyword>
<feature type="compositionally biased region" description="Low complexity" evidence="1">
    <location>
        <begin position="977"/>
        <end position="989"/>
    </location>
</feature>
<feature type="compositionally biased region" description="Polar residues" evidence="1">
    <location>
        <begin position="656"/>
        <end position="665"/>
    </location>
</feature>
<name>A0A6G1L913_9PEZI</name>
<accession>A0A6G1L913</accession>